<gene>
    <name evidence="2" type="ORF">SAMN05216234_11236</name>
</gene>
<accession>A0A1I5NVD2</accession>
<evidence type="ECO:0000313" key="2">
    <source>
        <dbReference type="EMBL" id="SFP25687.1"/>
    </source>
</evidence>
<dbReference type="SUPFAM" id="SSF54523">
    <property type="entry name" value="Pili subunits"/>
    <property type="match status" value="1"/>
</dbReference>
<dbReference type="STRING" id="223786.SAMN05216234_11236"/>
<name>A0A1I5NVD2_9BACT</name>
<proteinExistence type="predicted"/>
<dbReference type="OrthoDB" id="5349145at2"/>
<keyword evidence="3" id="KW-1185">Reference proteome</keyword>
<dbReference type="Proteomes" id="UP000199227">
    <property type="component" value="Unassembled WGS sequence"/>
</dbReference>
<feature type="transmembrane region" description="Helical" evidence="1">
    <location>
        <begin position="7"/>
        <end position="29"/>
    </location>
</feature>
<protein>
    <recommendedName>
        <fullName evidence="4">Prepilin-type N-terminal cleavage/methylation domain-containing protein</fullName>
    </recommendedName>
</protein>
<dbReference type="RefSeq" id="WP_092911993.1">
    <property type="nucleotide sequence ID" value="NZ_FOXB01000012.1"/>
</dbReference>
<dbReference type="EMBL" id="FOXB01000012">
    <property type="protein sequence ID" value="SFP25687.1"/>
    <property type="molecule type" value="Genomic_DNA"/>
</dbReference>
<dbReference type="Gene3D" id="3.30.700.10">
    <property type="entry name" value="Glycoprotein, Type 4 Pilin"/>
    <property type="match status" value="1"/>
</dbReference>
<evidence type="ECO:0000256" key="1">
    <source>
        <dbReference type="SAM" id="Phobius"/>
    </source>
</evidence>
<dbReference type="AlphaFoldDB" id="A0A1I5NVD2"/>
<keyword evidence="1" id="KW-1133">Transmembrane helix</keyword>
<reference evidence="2 3" key="1">
    <citation type="submission" date="2016-10" db="EMBL/GenBank/DDBJ databases">
        <authorList>
            <person name="de Groot N.N."/>
        </authorList>
    </citation>
    <scope>NUCLEOTIDE SEQUENCE [LARGE SCALE GENOMIC DNA]</scope>
    <source>
        <strain evidence="2 3">EP1-55-1</strain>
    </source>
</reference>
<evidence type="ECO:0008006" key="4">
    <source>
        <dbReference type="Google" id="ProtNLM"/>
    </source>
</evidence>
<keyword evidence="1" id="KW-0812">Transmembrane</keyword>
<sequence>MKKAFTLLELIFIVIVIGLLAAVGISHFINLKERTVIESMSYTVTTGLDLAVQNAINWMYLEGSSTFKLNDILIINEKELVPGLKWNYTTNGDYNKDGTYSLRDETYATPQVVLRITLNKSENVIKYRINCKNIKISTHEKLREMCIEKWGDEDIQEEVNF</sequence>
<evidence type="ECO:0000313" key="3">
    <source>
        <dbReference type="Proteomes" id="UP000199227"/>
    </source>
</evidence>
<keyword evidence="1" id="KW-0472">Membrane</keyword>
<organism evidence="2 3">
    <name type="scientific">Hydrogenimonas thermophila</name>
    <dbReference type="NCBI Taxonomy" id="223786"/>
    <lineage>
        <taxon>Bacteria</taxon>
        <taxon>Pseudomonadati</taxon>
        <taxon>Campylobacterota</taxon>
        <taxon>Epsilonproteobacteria</taxon>
        <taxon>Campylobacterales</taxon>
        <taxon>Hydrogenimonadaceae</taxon>
        <taxon>Hydrogenimonas</taxon>
    </lineage>
</organism>
<dbReference type="InterPro" id="IPR045584">
    <property type="entry name" value="Pilin-like"/>
</dbReference>